<evidence type="ECO:0000313" key="7">
    <source>
        <dbReference type="Proteomes" id="UP001217089"/>
    </source>
</evidence>
<dbReference type="PANTHER" id="PTHR12489:SF22">
    <property type="entry name" value="SI:DKEY-35M8.1"/>
    <property type="match status" value="1"/>
</dbReference>
<evidence type="ECO:0000256" key="3">
    <source>
        <dbReference type="ARBA" id="ARBA00022989"/>
    </source>
</evidence>
<evidence type="ECO:0000313" key="6">
    <source>
        <dbReference type="EMBL" id="KAJ8312929.1"/>
    </source>
</evidence>
<gene>
    <name evidence="6" type="ORF">KUTeg_010302</name>
</gene>
<organism evidence="6 7">
    <name type="scientific">Tegillarca granosa</name>
    <name type="common">Malaysian cockle</name>
    <name type="synonym">Anadara granosa</name>
    <dbReference type="NCBI Taxonomy" id="220873"/>
    <lineage>
        <taxon>Eukaryota</taxon>
        <taxon>Metazoa</taxon>
        <taxon>Spiralia</taxon>
        <taxon>Lophotrochozoa</taxon>
        <taxon>Mollusca</taxon>
        <taxon>Bivalvia</taxon>
        <taxon>Autobranchia</taxon>
        <taxon>Pteriomorphia</taxon>
        <taxon>Arcoida</taxon>
        <taxon>Arcoidea</taxon>
        <taxon>Arcidae</taxon>
        <taxon>Tegillarca</taxon>
    </lineage>
</organism>
<accession>A0ABQ9F6I3</accession>
<dbReference type="EMBL" id="JARBDR010000440">
    <property type="protein sequence ID" value="KAJ8312929.1"/>
    <property type="molecule type" value="Genomic_DNA"/>
</dbReference>
<evidence type="ECO:0000256" key="4">
    <source>
        <dbReference type="ARBA" id="ARBA00023136"/>
    </source>
</evidence>
<evidence type="ECO:0000256" key="2">
    <source>
        <dbReference type="ARBA" id="ARBA00022692"/>
    </source>
</evidence>
<comment type="subcellular location">
    <subcellularLocation>
        <location evidence="1">Membrane</location>
        <topology evidence="1">Multi-pass membrane protein</topology>
    </subcellularLocation>
</comment>
<sequence length="237" mass="27066">MELDDRVADNTRGVRWDMVSPILILWTLLSVLVSALTTYAFVQPVWFTTDDQKNSFGMISLCISRTQYSVRDTIERCEFYGGYFNLGNLPSAAWQAACVLYGAGCILLCCGAFLAVCTSCVPCYVEKTVTVMAGYVQFVAGLYILLDRARRFGRHSRNGGPKLMVAKFNYYPDREEVRQKSSLLKGTDYGISEQFPGEIIRRRRILKPKFKQAKTNNRSVKFIWDKLTIDGTMFKFW</sequence>
<evidence type="ECO:0000256" key="1">
    <source>
        <dbReference type="ARBA" id="ARBA00004141"/>
    </source>
</evidence>
<keyword evidence="3 5" id="KW-1133">Transmembrane helix</keyword>
<proteinExistence type="predicted"/>
<protein>
    <submittedName>
        <fullName evidence="6">Uncharacterized protein</fullName>
    </submittedName>
</protein>
<feature type="transmembrane region" description="Helical" evidence="5">
    <location>
        <begin position="21"/>
        <end position="42"/>
    </location>
</feature>
<keyword evidence="2 5" id="KW-0812">Transmembrane</keyword>
<dbReference type="PANTHER" id="PTHR12489">
    <property type="entry name" value="LIPOMA HMGIC FUSION PARTNER-LIKE PROTEIN"/>
    <property type="match status" value="1"/>
</dbReference>
<keyword evidence="4 5" id="KW-0472">Membrane</keyword>
<reference evidence="6 7" key="1">
    <citation type="submission" date="2022-12" db="EMBL/GenBank/DDBJ databases">
        <title>Chromosome-level genome of Tegillarca granosa.</title>
        <authorList>
            <person name="Kim J."/>
        </authorList>
    </citation>
    <scope>NUCLEOTIDE SEQUENCE [LARGE SCALE GENOMIC DNA]</scope>
    <source>
        <strain evidence="6">Teg-2019</strain>
        <tissue evidence="6">Adductor muscle</tissue>
    </source>
</reference>
<dbReference type="Proteomes" id="UP001217089">
    <property type="component" value="Unassembled WGS sequence"/>
</dbReference>
<name>A0ABQ9F6I3_TEGGR</name>
<feature type="transmembrane region" description="Helical" evidence="5">
    <location>
        <begin position="128"/>
        <end position="146"/>
    </location>
</feature>
<comment type="caution">
    <text evidence="6">The sequence shown here is derived from an EMBL/GenBank/DDBJ whole genome shotgun (WGS) entry which is preliminary data.</text>
</comment>
<keyword evidence="7" id="KW-1185">Reference proteome</keyword>
<dbReference type="Pfam" id="PF10242">
    <property type="entry name" value="L_HMGIC_fpl"/>
    <property type="match status" value="1"/>
</dbReference>
<evidence type="ECO:0000256" key="5">
    <source>
        <dbReference type="SAM" id="Phobius"/>
    </source>
</evidence>
<feature type="transmembrane region" description="Helical" evidence="5">
    <location>
        <begin position="92"/>
        <end position="116"/>
    </location>
</feature>
<dbReference type="InterPro" id="IPR019372">
    <property type="entry name" value="LHFPL"/>
</dbReference>